<proteinExistence type="predicted"/>
<accession>A0ABD0M627</accession>
<protein>
    <submittedName>
        <fullName evidence="1">Uncharacterized protein</fullName>
    </submittedName>
</protein>
<dbReference type="AlphaFoldDB" id="A0ABD0M627"/>
<dbReference type="EMBL" id="JACVVK020000004">
    <property type="protein sequence ID" value="KAK7507410.1"/>
    <property type="molecule type" value="Genomic_DNA"/>
</dbReference>
<organism evidence="1 2">
    <name type="scientific">Batillaria attramentaria</name>
    <dbReference type="NCBI Taxonomy" id="370345"/>
    <lineage>
        <taxon>Eukaryota</taxon>
        <taxon>Metazoa</taxon>
        <taxon>Spiralia</taxon>
        <taxon>Lophotrochozoa</taxon>
        <taxon>Mollusca</taxon>
        <taxon>Gastropoda</taxon>
        <taxon>Caenogastropoda</taxon>
        <taxon>Sorbeoconcha</taxon>
        <taxon>Cerithioidea</taxon>
        <taxon>Batillariidae</taxon>
        <taxon>Batillaria</taxon>
    </lineage>
</organism>
<comment type="caution">
    <text evidence="1">The sequence shown here is derived from an EMBL/GenBank/DDBJ whole genome shotgun (WGS) entry which is preliminary data.</text>
</comment>
<keyword evidence="2" id="KW-1185">Reference proteome</keyword>
<sequence length="78" mass="8379">ISKGCELVLSKLSPRTKASLVPSGQIRNALQTSPFADAKYGKANRHRHGWRGHYYGSKEKATALEGGVASHVTSNVSD</sequence>
<feature type="non-terminal residue" evidence="1">
    <location>
        <position position="1"/>
    </location>
</feature>
<gene>
    <name evidence="1" type="ORF">BaRGS_00001345</name>
</gene>
<evidence type="ECO:0000313" key="1">
    <source>
        <dbReference type="EMBL" id="KAK7507410.1"/>
    </source>
</evidence>
<name>A0ABD0M627_9CAEN</name>
<reference evidence="1 2" key="1">
    <citation type="journal article" date="2023" name="Sci. Data">
        <title>Genome assembly of the Korean intertidal mud-creeper Batillaria attramentaria.</title>
        <authorList>
            <person name="Patra A.K."/>
            <person name="Ho P.T."/>
            <person name="Jun S."/>
            <person name="Lee S.J."/>
            <person name="Kim Y."/>
            <person name="Won Y.J."/>
        </authorList>
    </citation>
    <scope>NUCLEOTIDE SEQUENCE [LARGE SCALE GENOMIC DNA]</scope>
    <source>
        <strain evidence="1">Wonlab-2016</strain>
    </source>
</reference>
<evidence type="ECO:0000313" key="2">
    <source>
        <dbReference type="Proteomes" id="UP001519460"/>
    </source>
</evidence>
<dbReference type="Proteomes" id="UP001519460">
    <property type="component" value="Unassembled WGS sequence"/>
</dbReference>